<dbReference type="AlphaFoldDB" id="A0A0G0DY35"/>
<proteinExistence type="predicted"/>
<comment type="caution">
    <text evidence="2">The sequence shown here is derived from an EMBL/GenBank/DDBJ whole genome shotgun (WGS) entry which is preliminary data.</text>
</comment>
<dbReference type="STRING" id="1618477.UR54_C0020G0005"/>
<evidence type="ECO:0000256" key="1">
    <source>
        <dbReference type="SAM" id="Coils"/>
    </source>
</evidence>
<evidence type="ECO:0000313" key="2">
    <source>
        <dbReference type="EMBL" id="KKP60062.1"/>
    </source>
</evidence>
<evidence type="ECO:0008006" key="4">
    <source>
        <dbReference type="Google" id="ProtNLM"/>
    </source>
</evidence>
<feature type="coiled-coil region" evidence="1">
    <location>
        <begin position="84"/>
        <end position="111"/>
    </location>
</feature>
<sequence>MDINKKILKTIKYFSFFAYQPTLAEIHTFLQAKISKNELNIVLERMVKQKQIANWKLLMDDRDIYTPVEYSISSQNSKVKSQKLKSKVKSNNEAMKQCNNLNNRKQISKSKLNSPKFKLYIKLLSFFPQIKLVGLSGSISMMNAKEDDDIDLFVITAKNRLFTGRFIALMLAQLMGLRRNRESSAVEKARYRKFFNGKQKTVKNLVSSLSSNNETMKQWNNHVRNRVCLNLFFDENNLKVPKFKQTEFVGHEVLQMRPIIVKGNTYEGFLKANEWVFRLFPNAKEDFHGLKADLHGYQRKSAINLRQSLGDWLENFLKNLQLILINRHRTTEIITSTQLWFHPDDFEKKIFTD</sequence>
<organism evidence="2 3">
    <name type="scientific">Candidatus Roizmanbacteria bacterium GW2011_GWA2_34_18</name>
    <dbReference type="NCBI Taxonomy" id="1618477"/>
    <lineage>
        <taxon>Bacteria</taxon>
        <taxon>Candidatus Roizmaniibacteriota</taxon>
    </lineage>
</organism>
<accession>A0A0G0DY35</accession>
<name>A0A0G0DY35_9BACT</name>
<evidence type="ECO:0000313" key="3">
    <source>
        <dbReference type="Proteomes" id="UP000034688"/>
    </source>
</evidence>
<keyword evidence="1" id="KW-0175">Coiled coil</keyword>
<dbReference type="Proteomes" id="UP000034688">
    <property type="component" value="Unassembled WGS sequence"/>
</dbReference>
<gene>
    <name evidence="2" type="ORF">UR54_C0020G0005</name>
</gene>
<protein>
    <recommendedName>
        <fullName evidence="4">Polymerase nucleotidyl transferase domain-containing protein</fullName>
    </recommendedName>
</protein>
<dbReference type="EMBL" id="LBPP01000020">
    <property type="protein sequence ID" value="KKP60062.1"/>
    <property type="molecule type" value="Genomic_DNA"/>
</dbReference>
<reference evidence="2 3" key="1">
    <citation type="journal article" date="2015" name="Nature">
        <title>rRNA introns, odd ribosomes, and small enigmatic genomes across a large radiation of phyla.</title>
        <authorList>
            <person name="Brown C.T."/>
            <person name="Hug L.A."/>
            <person name="Thomas B.C."/>
            <person name="Sharon I."/>
            <person name="Castelle C.J."/>
            <person name="Singh A."/>
            <person name="Wilkins M.J."/>
            <person name="Williams K.H."/>
            <person name="Banfield J.F."/>
        </authorList>
    </citation>
    <scope>NUCLEOTIDE SEQUENCE [LARGE SCALE GENOMIC DNA]</scope>
</reference>